<comment type="catalytic activity">
    <reaction evidence="3">
        <text>cytidine(34) in elongator tRNA(Met) + acetate + ATP = N(4)-acetylcytidine(34) in elongator tRNA(Met) + AMP + diphosphate</text>
        <dbReference type="Rhea" id="RHEA:58144"/>
        <dbReference type="Rhea" id="RHEA-COMP:10693"/>
        <dbReference type="Rhea" id="RHEA-COMP:10694"/>
        <dbReference type="ChEBI" id="CHEBI:30089"/>
        <dbReference type="ChEBI" id="CHEBI:30616"/>
        <dbReference type="ChEBI" id="CHEBI:33019"/>
        <dbReference type="ChEBI" id="CHEBI:74900"/>
        <dbReference type="ChEBI" id="CHEBI:82748"/>
        <dbReference type="ChEBI" id="CHEBI:456215"/>
    </reaction>
</comment>
<dbReference type="PANTHER" id="PTHR37825">
    <property type="entry name" value="TRNA(MET) CYTIDINE ACETATE LIGASE"/>
    <property type="match status" value="1"/>
</dbReference>
<dbReference type="PANTHER" id="PTHR37825:SF1">
    <property type="entry name" value="TRNA(MET) CYTIDINE ACETATE LIGASE"/>
    <property type="match status" value="1"/>
</dbReference>
<dbReference type="RefSeq" id="WP_117545165.1">
    <property type="nucleotide sequence ID" value="NZ_JBKUNB010000038.1"/>
</dbReference>
<evidence type="ECO:0000313" key="5">
    <source>
        <dbReference type="Proteomes" id="UP000260812"/>
    </source>
</evidence>
<dbReference type="EC" id="6.3.4.-" evidence="3"/>
<comment type="function">
    <text evidence="3">Catalyzes the formation of N(4)-acetylcytidine (ac(4)C) at the wobble position of elongator tRNA(Met), using acetate and ATP as substrates. First activates an acetate ion to form acetyladenylate (Ac-AMP) and then transfers the acetyl group to tRNA to form ac(4)C34.</text>
</comment>
<comment type="caution">
    <text evidence="4">The sequence shown here is derived from an EMBL/GenBank/DDBJ whole genome shotgun (WGS) entry which is preliminary data.</text>
</comment>
<gene>
    <name evidence="3" type="primary">tmcAL</name>
    <name evidence="4" type="ORF">DXC51_18775</name>
</gene>
<comment type="similarity">
    <text evidence="3">Belongs to the TmcAL family.</text>
</comment>
<proteinExistence type="inferred from homology"/>
<dbReference type="GO" id="GO:0000049">
    <property type="term" value="F:tRNA binding"/>
    <property type="evidence" value="ECO:0007669"/>
    <property type="project" value="UniProtKB-KW"/>
</dbReference>
<evidence type="ECO:0000256" key="3">
    <source>
        <dbReference type="HAMAP-Rule" id="MF_01539"/>
    </source>
</evidence>
<dbReference type="InterPro" id="IPR008513">
    <property type="entry name" value="tRNA(Met)_cyd_acetate_ligase"/>
</dbReference>
<feature type="binding site" evidence="3">
    <location>
        <position position="102"/>
    </location>
    <ligand>
        <name>ATP</name>
        <dbReference type="ChEBI" id="CHEBI:30616"/>
    </ligand>
</feature>
<keyword evidence="2 3" id="KW-0694">RNA-binding</keyword>
<evidence type="ECO:0000256" key="2">
    <source>
        <dbReference type="ARBA" id="ARBA00022884"/>
    </source>
</evidence>
<sequence>MKVTGIIAEYNPFHKGHEYQIKKARELTDADYVIVVMSGDFTQRGAPALLDKYTRARMALACGADLVLELPVRYACASAEFFAGGAVSVLDGLRVVDYLCFGSESGDTEKIAASAHALLSAEKDDEYRRRIRQNQKEGLSYPAARAKALNLSDETDTQYWTLPNNILGIEYCKALTLSQSKIRPLTILRQGSAYHEENLSAAHCSQESFSSATAIRKALLEGTGFHTVKASLPEQTWPIWETHLNQQGLLSEQDFSLLIHYRLLMEAQNGYQKYADITPDLSDKLKKNLNNYTGWKSFCQLLNTKDLTYARASRCLTHILLNLTQENQDAGKSTRFPSYARPLAFTKKAAPLLNAIKNNAKIPYLPKLSAASPLLTPFTTQMLQEDIQASHIYQTVLCQKYHIPFTNEYQRQLPVT</sequence>
<accession>A0A3E3I0H2</accession>
<dbReference type="SUPFAM" id="SSF52374">
    <property type="entry name" value="Nucleotidylyl transferase"/>
    <property type="match status" value="1"/>
</dbReference>
<feature type="binding site" evidence="3">
    <location>
        <begin position="7"/>
        <end position="20"/>
    </location>
    <ligand>
        <name>ATP</name>
        <dbReference type="ChEBI" id="CHEBI:30616"/>
    </ligand>
</feature>
<dbReference type="EMBL" id="QVLV01000014">
    <property type="protein sequence ID" value="RGE57734.1"/>
    <property type="molecule type" value="Genomic_DNA"/>
</dbReference>
<dbReference type="GO" id="GO:0005524">
    <property type="term" value="F:ATP binding"/>
    <property type="evidence" value="ECO:0007669"/>
    <property type="project" value="UniProtKB-KW"/>
</dbReference>
<keyword evidence="3" id="KW-0963">Cytoplasm</keyword>
<feature type="binding site" evidence="3">
    <location>
        <position position="189"/>
    </location>
    <ligand>
        <name>ATP</name>
        <dbReference type="ChEBI" id="CHEBI:30616"/>
    </ligand>
</feature>
<dbReference type="Gene3D" id="3.40.50.620">
    <property type="entry name" value="HUPs"/>
    <property type="match status" value="1"/>
</dbReference>
<evidence type="ECO:0000256" key="1">
    <source>
        <dbReference type="ARBA" id="ARBA00022694"/>
    </source>
</evidence>
<comment type="caution">
    <text evidence="3">Lacks conserved residue(s) required for the propagation of feature annotation.</text>
</comment>
<dbReference type="InterPro" id="IPR004821">
    <property type="entry name" value="Cyt_trans-like"/>
</dbReference>
<dbReference type="NCBIfam" id="NF010191">
    <property type="entry name" value="PRK13670.1"/>
    <property type="match status" value="1"/>
</dbReference>
<keyword evidence="4" id="KW-0808">Transferase</keyword>
<name>A0A3E3I0H2_9FIRM</name>
<keyword evidence="1 3" id="KW-0819">tRNA processing</keyword>
<dbReference type="Proteomes" id="UP000260812">
    <property type="component" value="Unassembled WGS sequence"/>
</dbReference>
<keyword evidence="3" id="KW-0820">tRNA-binding</keyword>
<keyword evidence="3" id="KW-0436">Ligase</keyword>
<dbReference type="NCBIfam" id="TIGR00125">
    <property type="entry name" value="cyt_tran_rel"/>
    <property type="match status" value="1"/>
</dbReference>
<dbReference type="HAMAP" id="MF_01539">
    <property type="entry name" value="TmcAL"/>
    <property type="match status" value="1"/>
</dbReference>
<protein>
    <recommendedName>
        <fullName evidence="3">tRNA(Met) cytidine acetate ligase</fullName>
        <ecNumber evidence="3">6.3.4.-</ecNumber>
    </recommendedName>
</protein>
<dbReference type="InterPro" id="IPR014729">
    <property type="entry name" value="Rossmann-like_a/b/a_fold"/>
</dbReference>
<comment type="subcellular location">
    <subcellularLocation>
        <location evidence="3">Cytoplasm</location>
    </subcellularLocation>
</comment>
<keyword evidence="3" id="KW-0547">Nucleotide-binding</keyword>
<dbReference type="GO" id="GO:0016740">
    <property type="term" value="F:transferase activity"/>
    <property type="evidence" value="ECO:0007669"/>
    <property type="project" value="UniProtKB-KW"/>
</dbReference>
<dbReference type="GO" id="GO:0006400">
    <property type="term" value="P:tRNA modification"/>
    <property type="evidence" value="ECO:0007669"/>
    <property type="project" value="UniProtKB-UniRule"/>
</dbReference>
<organism evidence="4 5">
    <name type="scientific">Eisenbergiella massiliensis</name>
    <dbReference type="NCBI Taxonomy" id="1720294"/>
    <lineage>
        <taxon>Bacteria</taxon>
        <taxon>Bacillati</taxon>
        <taxon>Bacillota</taxon>
        <taxon>Clostridia</taxon>
        <taxon>Lachnospirales</taxon>
        <taxon>Lachnospiraceae</taxon>
        <taxon>Eisenbergiella</taxon>
    </lineage>
</organism>
<dbReference type="Pfam" id="PF05636">
    <property type="entry name" value="HIGH_NTase1"/>
    <property type="match status" value="1"/>
</dbReference>
<dbReference type="AlphaFoldDB" id="A0A3E3I0H2"/>
<reference evidence="4" key="1">
    <citation type="submission" date="2018-08" db="EMBL/GenBank/DDBJ databases">
        <title>A genome reference for cultivated species of the human gut microbiota.</title>
        <authorList>
            <person name="Zou Y."/>
            <person name="Xue W."/>
            <person name="Luo G."/>
        </authorList>
    </citation>
    <scope>NUCLEOTIDE SEQUENCE [LARGE SCALE GENOMIC DNA]</scope>
    <source>
        <strain evidence="4">TF05-5AC</strain>
    </source>
</reference>
<keyword evidence="3" id="KW-0067">ATP-binding</keyword>
<keyword evidence="5" id="KW-1185">Reference proteome</keyword>
<dbReference type="GO" id="GO:0005737">
    <property type="term" value="C:cytoplasm"/>
    <property type="evidence" value="ECO:0007669"/>
    <property type="project" value="UniProtKB-SubCell"/>
</dbReference>
<dbReference type="GO" id="GO:0016879">
    <property type="term" value="F:ligase activity, forming carbon-nitrogen bonds"/>
    <property type="evidence" value="ECO:0007669"/>
    <property type="project" value="UniProtKB-UniRule"/>
</dbReference>
<feature type="binding site" evidence="3">
    <location>
        <position position="164"/>
    </location>
    <ligand>
        <name>ATP</name>
        <dbReference type="ChEBI" id="CHEBI:30616"/>
    </ligand>
</feature>
<dbReference type="GeneID" id="97988859"/>
<evidence type="ECO:0000313" key="4">
    <source>
        <dbReference type="EMBL" id="RGE57734.1"/>
    </source>
</evidence>